<feature type="compositionally biased region" description="Polar residues" evidence="1">
    <location>
        <begin position="33"/>
        <end position="50"/>
    </location>
</feature>
<gene>
    <name evidence="3" type="ORF">CFIMG_005394RA</name>
</gene>
<feature type="compositionally biased region" description="Polar residues" evidence="1">
    <location>
        <begin position="59"/>
        <end position="82"/>
    </location>
</feature>
<dbReference type="InterPro" id="IPR021917">
    <property type="entry name" value="Unchr_Zn-peptidase-like"/>
</dbReference>
<dbReference type="PROSITE" id="PS51752">
    <property type="entry name" value="JACALIN_LECTIN"/>
    <property type="match status" value="1"/>
</dbReference>
<dbReference type="Gene3D" id="2.100.10.30">
    <property type="entry name" value="Jacalin-like lectin domain"/>
    <property type="match status" value="1"/>
</dbReference>
<reference evidence="3 4" key="1">
    <citation type="journal article" date="2013" name="Fungal Biol.">
        <title>Analysis of microsatellite markers in the genome of the plant pathogen Ceratocystis fimbriata.</title>
        <authorList>
            <person name="Simpson M.C."/>
            <person name="Wilken P.M."/>
            <person name="Coetzee M.P."/>
            <person name="Wingfield M.J."/>
            <person name="Wingfield B.D."/>
        </authorList>
    </citation>
    <scope>NUCLEOTIDE SEQUENCE [LARGE SCALE GENOMIC DNA]</scope>
    <source>
        <strain evidence="3 4">CBS 114723</strain>
    </source>
</reference>
<dbReference type="InterPro" id="IPR001229">
    <property type="entry name" value="Jacalin-like_lectin_dom"/>
</dbReference>
<dbReference type="OrthoDB" id="74460at2759"/>
<dbReference type="PANTHER" id="PTHR21054">
    <property type="entry name" value="ZINC METALLOPROTEINASE-RELATED"/>
    <property type="match status" value="1"/>
</dbReference>
<dbReference type="SUPFAM" id="SSF51101">
    <property type="entry name" value="Mannose-binding lectins"/>
    <property type="match status" value="1"/>
</dbReference>
<dbReference type="EMBL" id="APWK03000063">
    <property type="protein sequence ID" value="PHH52568.1"/>
    <property type="molecule type" value="Genomic_DNA"/>
</dbReference>
<sequence>MTRFSFKELRRRSRISFRTDSSSESPSHHEDTNGSSSHGSLTPPSLTGNDSDPGLINKSHASNQNTQPSSLAQKHTSRQSVSGMAGLGSPLNQKGSLLISQYAPRISNINEGSWVYQKILLVNGTVGDSKSCNLDGTITVSRLDDGFPSISWPVASSTFKALIYLQPGPNRLRFEFSSPKLANSQSTNPIHVSYITVHMMTPTGAPPVQLAILLASDSPETFDCPPERVKREGNDLEVAIRKFRMSAYLWQAFTAEQMLRNKLGRRVFRFDEEWTSGSASSQDREQGTMRSEARIHIIRSDKTTAEIRDLNIAQQHGPATDKGALYDITTRAVRNYFKPSQGQRLYVSVLILDSHWDTSSGVITGHAALGGSNGDMNLAIFGSHCLYSYPSSFEEVVPAFSDCTSTDTDFVANDCNEAGSAWETANIGIGAHMHETGHLLGCPHQESGVMLRDYVTLNRTFLTREAYSTRTKSKGGMVMQVDECTWHRLDCLRFRIHPCFRLPNDPPLPTDGSIQVFSVEVGSVAVRAISGVAVVEIRVEGEEICRAWIEYPLDSNGAQRQVSIYESDVRLRLPESHRQKKLQISVKSIGGGSVDIDNFEQMCSKSAFFKLDTGKMASRSQYLGRFDEKQIQDVVFTSSVKPDRIMSKMIVHSGLAVDGLEFVYDDSSSQLFGQKGGTPNVFEFDVRRGEYISGFLVRSGAYIDAVQIMTSLGRKSGLYGNAHGGSAHCVIPPRGYTIRGVSGSSASWLDSFSVIISK</sequence>
<dbReference type="AlphaFoldDB" id="A0A2C5WYC8"/>
<dbReference type="SMART" id="SM00915">
    <property type="entry name" value="Jacalin"/>
    <property type="match status" value="1"/>
</dbReference>
<reference evidence="3 4" key="2">
    <citation type="journal article" date="2013" name="IMA Fungus">
        <title>IMA Genome-F 1: Ceratocystis fimbriata: Draft nuclear genome sequence for the plant pathogen, Ceratocystis fimbriata.</title>
        <authorList>
            <person name="Wilken P.M."/>
            <person name="Steenkamp E.T."/>
            <person name="Wingfield M.J."/>
            <person name="de Beer Z.W."/>
            <person name="Wingfield B.D."/>
        </authorList>
    </citation>
    <scope>NUCLEOTIDE SEQUENCE [LARGE SCALE GENOMIC DNA]</scope>
    <source>
        <strain evidence="3 4">CBS 114723</strain>
    </source>
</reference>
<dbReference type="InterPro" id="IPR053002">
    <property type="entry name" value="Metalloproteinase_M10B"/>
</dbReference>
<comment type="caution">
    <text evidence="3">The sequence shown here is derived from an EMBL/GenBank/DDBJ whole genome shotgun (WGS) entry which is preliminary data.</text>
</comment>
<evidence type="ECO:0000313" key="3">
    <source>
        <dbReference type="EMBL" id="PHH52568.1"/>
    </source>
</evidence>
<dbReference type="GO" id="GO:0005737">
    <property type="term" value="C:cytoplasm"/>
    <property type="evidence" value="ECO:0007669"/>
    <property type="project" value="TreeGrafter"/>
</dbReference>
<evidence type="ECO:0000259" key="2">
    <source>
        <dbReference type="PROSITE" id="PS51752"/>
    </source>
</evidence>
<dbReference type="Proteomes" id="UP000222788">
    <property type="component" value="Unassembled WGS sequence"/>
</dbReference>
<dbReference type="Pfam" id="PF12044">
    <property type="entry name" value="Metallopep"/>
    <property type="match status" value="1"/>
</dbReference>
<protein>
    <submittedName>
        <fullName evidence="3">Putative zinc metalloproteinase</fullName>
    </submittedName>
</protein>
<evidence type="ECO:0000313" key="4">
    <source>
        <dbReference type="Proteomes" id="UP000222788"/>
    </source>
</evidence>
<evidence type="ECO:0000256" key="1">
    <source>
        <dbReference type="SAM" id="MobiDB-lite"/>
    </source>
</evidence>
<dbReference type="Pfam" id="PF01419">
    <property type="entry name" value="Jacalin"/>
    <property type="match status" value="1"/>
</dbReference>
<dbReference type="PANTHER" id="PTHR21054:SF2">
    <property type="entry name" value="MIP04191P"/>
    <property type="match status" value="1"/>
</dbReference>
<accession>A0A2C5WYC8</accession>
<name>A0A2C5WYC8_9PEZI</name>
<feature type="domain" description="Jacalin-type lectin" evidence="2">
    <location>
        <begin position="617"/>
        <end position="758"/>
    </location>
</feature>
<keyword evidence="4" id="KW-1185">Reference proteome</keyword>
<dbReference type="InterPro" id="IPR036404">
    <property type="entry name" value="Jacalin-like_lectin_dom_sf"/>
</dbReference>
<feature type="region of interest" description="Disordered" evidence="1">
    <location>
        <begin position="1"/>
        <end position="87"/>
    </location>
</feature>
<organism evidence="3 4">
    <name type="scientific">Ceratocystis fimbriata CBS 114723</name>
    <dbReference type="NCBI Taxonomy" id="1035309"/>
    <lineage>
        <taxon>Eukaryota</taxon>
        <taxon>Fungi</taxon>
        <taxon>Dikarya</taxon>
        <taxon>Ascomycota</taxon>
        <taxon>Pezizomycotina</taxon>
        <taxon>Sordariomycetes</taxon>
        <taxon>Hypocreomycetidae</taxon>
        <taxon>Microascales</taxon>
        <taxon>Ceratocystidaceae</taxon>
        <taxon>Ceratocystis</taxon>
    </lineage>
</organism>
<proteinExistence type="predicted"/>